<dbReference type="EMBL" id="CP009401">
    <property type="protein sequence ID" value="AIO01056.1"/>
    <property type="molecule type" value="Genomic_DNA"/>
</dbReference>
<dbReference type="AlphaFoldDB" id="A0A088RYN6"/>
<dbReference type="RefSeq" id="XP_010701856.1">
    <property type="nucleotide sequence ID" value="XM_010703554.1"/>
</dbReference>
<feature type="region of interest" description="Disordered" evidence="1">
    <location>
        <begin position="730"/>
        <end position="768"/>
    </location>
</feature>
<keyword evidence="3" id="KW-1185">Reference proteome</keyword>
<evidence type="ECO:0000313" key="2">
    <source>
        <dbReference type="EMBL" id="AIO01056.1"/>
    </source>
</evidence>
<reference evidence="2 3" key="1">
    <citation type="journal article" date="2015" name="Sci. Rep.">
        <title>The genome of Leishmania panamensis: insights into genomics of the L. (Viannia) subgenus.</title>
        <authorList>
            <person name="Llanes A."/>
            <person name="Restrepo C.M."/>
            <person name="Vecchio G.D."/>
            <person name="Anguizola F.J."/>
            <person name="Lleonart R."/>
        </authorList>
    </citation>
    <scope>NUCLEOTIDE SEQUENCE [LARGE SCALE GENOMIC DNA]</scope>
    <source>
        <strain evidence="2 3">MHOM/PA/94/PSC-1</strain>
    </source>
</reference>
<dbReference type="Proteomes" id="UP000063063">
    <property type="component" value="Chromosome 32"/>
</dbReference>
<proteinExistence type="predicted"/>
<name>A0A088RYN6_LEIPA</name>
<evidence type="ECO:0000313" key="3">
    <source>
        <dbReference type="Proteomes" id="UP000063063"/>
    </source>
</evidence>
<dbReference type="eggNOG" id="ENOG502S3VA">
    <property type="taxonomic scope" value="Eukaryota"/>
</dbReference>
<accession>A0A088RYN6</accession>
<evidence type="ECO:0000256" key="1">
    <source>
        <dbReference type="SAM" id="MobiDB-lite"/>
    </source>
</evidence>
<protein>
    <submittedName>
        <fullName evidence="2">Uncharacterized protein</fullName>
    </submittedName>
</protein>
<dbReference type="GeneID" id="22577912"/>
<feature type="compositionally biased region" description="Basic and acidic residues" evidence="1">
    <location>
        <begin position="751"/>
        <end position="768"/>
    </location>
</feature>
<gene>
    <name evidence="2" type="ORF">LPMP_321710</name>
</gene>
<dbReference type="OrthoDB" id="272430at2759"/>
<sequence length="768" mass="84310">MTALQGACASVEIAALLACGSEYVKKGTQTLSIPSVYATLDVLECLWQAQRVQKHLSDVGRTQGLRHYHAVYQASARCVPLSPARWEQWLAGLSWQVEQSTLSSGSAALSDPSSPQVQRVQAELVASYWQLYRRLCWGSCGAAKAGLAAALDYADSATSMLPIMATTDTAPLFVEQEAALAKPLQAFARLSAESAHLFADYALIGRVERLWLSERVLPALGEPAEPFVETLVRRSFKRDLQVPSVALPDLLREYEESEVNEHKVKGILAVGQAAQCSSWMRTAAALHAHKTRFIEKTGSTVADGMRKASPPPRDTQLKELEEDLLNTLRKLPGGQGCLPALGLLMQGLLEEKGDTPEPPGPCRGLNDSQTYFYLHLLHQWFATYISSHHRWSVTDMFTAQDDADLWMFLLDRHAVCLTWALMTEQPALQDPAVCTHVEAQLGYLNGIAISVDKLRAIFYSVVHCAQLYHVSSSAFAKTEKREARLRTAAAATHSWMKEIGVETFCRALLSDLFDATAQWEEAQGHCEALVQQRALLVEAELKLILYDTMAMLQCPEQSTERLQKLVEAALDMCDVRGGSEGGPSGRTCYEQRDLGLPVVGIVGRCVHRISASLRCEVAAAAFHVTEAQADLYRRAVLWLRRGLGATAAMGGDPSALWDEWTRLVSIPVCAPEPHSSGELPRAVYPPPFLGYAAPTTARGRTSRQAAACGGLDELCWERRTVAKALRKETTTGMSRVDSGDDHASFVIDTVGSREKEPQENPLKRARAE</sequence>
<dbReference type="KEGG" id="lpan:LPMP_321710"/>
<dbReference type="VEuPathDB" id="TriTrypDB:LPMP_321710"/>
<dbReference type="VEuPathDB" id="TriTrypDB:LPAL13_320022700"/>
<organism evidence="2 3">
    <name type="scientific">Leishmania panamensis</name>
    <dbReference type="NCBI Taxonomy" id="5679"/>
    <lineage>
        <taxon>Eukaryota</taxon>
        <taxon>Discoba</taxon>
        <taxon>Euglenozoa</taxon>
        <taxon>Kinetoplastea</taxon>
        <taxon>Metakinetoplastina</taxon>
        <taxon>Trypanosomatida</taxon>
        <taxon>Trypanosomatidae</taxon>
        <taxon>Leishmaniinae</taxon>
        <taxon>Leishmania</taxon>
        <taxon>Leishmania guyanensis species complex</taxon>
    </lineage>
</organism>